<evidence type="ECO:0000256" key="3">
    <source>
        <dbReference type="ARBA" id="ARBA00022692"/>
    </source>
</evidence>
<dbReference type="EMBL" id="JBHSXH010000009">
    <property type="protein sequence ID" value="MFC6824840.1"/>
    <property type="molecule type" value="Genomic_DNA"/>
</dbReference>
<evidence type="ECO:0000256" key="6">
    <source>
        <dbReference type="SAM" id="MobiDB-lite"/>
    </source>
</evidence>
<feature type="transmembrane region" description="Helical" evidence="7">
    <location>
        <begin position="279"/>
        <end position="300"/>
    </location>
</feature>
<dbReference type="RefSeq" id="WP_379694297.1">
    <property type="nucleotide sequence ID" value="NZ_JBHSXH010000009.1"/>
</dbReference>
<evidence type="ECO:0000313" key="8">
    <source>
        <dbReference type="EMBL" id="MFC6824840.1"/>
    </source>
</evidence>
<feature type="compositionally biased region" description="Low complexity" evidence="6">
    <location>
        <begin position="387"/>
        <end position="396"/>
    </location>
</feature>
<keyword evidence="3 7" id="KW-0812">Transmembrane</keyword>
<sequence length="443" mass="47159">MTLLEMERSRLAWWSLGSLLAVAFLYVLYSFVGTVVFGVFIYYATRPIYRRLRQRVRPASLAAAIALFALALPVLSLVSYALAIAAGEALKLTDSGVFDLSNYPITADQFYRFADPYALLSLELTDLSPEQLRSVFDSLNSAAGTVAFLGVGAVHLFVMIALAFYLLRDDHRLAKWTCVRFADDRGVFEAYAKAVDRDFHNIFFGNILNAVLTGTIGVIAYVGLNMAAPPGIAIPAAALVGLLAGAASLVPVVGMKLVYVPVAAYLGVTTYLSDPGTLWFVFAFVAVSFVVVDTIPDLVLRPYVSGRSLHVGAVMIAYTLGPLLFGWYGIFLLPMALVLLVNFAKYVLPELLSGTPVQPYAVDPAAIDPTEPAVTADAEPTADEPVGTDGATTDGGAETERGPEPGLGAGAETRASARSSVEPEAGESAERIDPTDDDGPTPS</sequence>
<dbReference type="InterPro" id="IPR002549">
    <property type="entry name" value="AI-2E-like"/>
</dbReference>
<feature type="transmembrane region" description="Helical" evidence="7">
    <location>
        <begin position="312"/>
        <end position="341"/>
    </location>
</feature>
<proteinExistence type="inferred from homology"/>
<evidence type="ECO:0000313" key="9">
    <source>
        <dbReference type="Proteomes" id="UP001596408"/>
    </source>
</evidence>
<evidence type="ECO:0000256" key="4">
    <source>
        <dbReference type="ARBA" id="ARBA00022989"/>
    </source>
</evidence>
<comment type="caution">
    <text evidence="8">The sequence shown here is derived from an EMBL/GenBank/DDBJ whole genome shotgun (WGS) entry which is preliminary data.</text>
</comment>
<protein>
    <submittedName>
        <fullName evidence="8">AI-2E family transporter</fullName>
    </submittedName>
</protein>
<evidence type="ECO:0000256" key="1">
    <source>
        <dbReference type="ARBA" id="ARBA00004141"/>
    </source>
</evidence>
<organism evidence="8 9">
    <name type="scientific">Halopelagius fulvigenes</name>
    <dbReference type="NCBI Taxonomy" id="1198324"/>
    <lineage>
        <taxon>Archaea</taxon>
        <taxon>Methanobacteriati</taxon>
        <taxon>Methanobacteriota</taxon>
        <taxon>Stenosarchaea group</taxon>
        <taxon>Halobacteria</taxon>
        <taxon>Halobacteriales</taxon>
        <taxon>Haloferacaceae</taxon>
    </lineage>
</organism>
<dbReference type="Proteomes" id="UP001596408">
    <property type="component" value="Unassembled WGS sequence"/>
</dbReference>
<dbReference type="Pfam" id="PF01594">
    <property type="entry name" value="AI-2E_transport"/>
    <property type="match status" value="1"/>
</dbReference>
<comment type="similarity">
    <text evidence="2">Belongs to the autoinducer-2 exporter (AI-2E) (TC 2.A.86) family.</text>
</comment>
<accession>A0ABD5TWC5</accession>
<evidence type="ECO:0000256" key="2">
    <source>
        <dbReference type="ARBA" id="ARBA00009773"/>
    </source>
</evidence>
<feature type="region of interest" description="Disordered" evidence="6">
    <location>
        <begin position="374"/>
        <end position="443"/>
    </location>
</feature>
<keyword evidence="4 7" id="KW-1133">Transmembrane helix</keyword>
<dbReference type="GO" id="GO:0016020">
    <property type="term" value="C:membrane"/>
    <property type="evidence" value="ECO:0007669"/>
    <property type="project" value="UniProtKB-SubCell"/>
</dbReference>
<dbReference type="AlphaFoldDB" id="A0ABD5TWC5"/>
<evidence type="ECO:0000256" key="5">
    <source>
        <dbReference type="ARBA" id="ARBA00023136"/>
    </source>
</evidence>
<comment type="subcellular location">
    <subcellularLocation>
        <location evidence="1">Membrane</location>
        <topology evidence="1">Multi-pass membrane protein</topology>
    </subcellularLocation>
</comment>
<feature type="transmembrane region" description="Helical" evidence="7">
    <location>
        <begin position="142"/>
        <end position="167"/>
    </location>
</feature>
<feature type="transmembrane region" description="Helical" evidence="7">
    <location>
        <begin position="203"/>
        <end position="224"/>
    </location>
</feature>
<name>A0ABD5TWC5_9EURY</name>
<keyword evidence="5 7" id="KW-0472">Membrane</keyword>
<keyword evidence="9" id="KW-1185">Reference proteome</keyword>
<feature type="transmembrane region" description="Helical" evidence="7">
    <location>
        <begin position="12"/>
        <end position="43"/>
    </location>
</feature>
<evidence type="ECO:0000256" key="7">
    <source>
        <dbReference type="SAM" id="Phobius"/>
    </source>
</evidence>
<gene>
    <name evidence="8" type="ORF">ACFQEV_07510</name>
</gene>
<feature type="transmembrane region" description="Helical" evidence="7">
    <location>
        <begin position="64"/>
        <end position="86"/>
    </location>
</feature>
<reference evidence="8 9" key="1">
    <citation type="journal article" date="2019" name="Int. J. Syst. Evol. Microbiol.">
        <title>The Global Catalogue of Microorganisms (GCM) 10K type strain sequencing project: providing services to taxonomists for standard genome sequencing and annotation.</title>
        <authorList>
            <consortium name="The Broad Institute Genomics Platform"/>
            <consortium name="The Broad Institute Genome Sequencing Center for Infectious Disease"/>
            <person name="Wu L."/>
            <person name="Ma J."/>
        </authorList>
    </citation>
    <scope>NUCLEOTIDE SEQUENCE [LARGE SCALE GENOMIC DNA]</scope>
    <source>
        <strain evidence="8 9">YIM 94188</strain>
    </source>
</reference>